<evidence type="ECO:0000313" key="1">
    <source>
        <dbReference type="EMBL" id="CUS37892.1"/>
    </source>
</evidence>
<dbReference type="AlphaFoldDB" id="A0A0S4LPF6"/>
<reference evidence="2" key="1">
    <citation type="submission" date="2015-10" db="EMBL/GenBank/DDBJ databases">
        <authorList>
            <person name="Luecker S."/>
            <person name="Luecker S."/>
        </authorList>
    </citation>
    <scope>NUCLEOTIDE SEQUENCE [LARGE SCALE GENOMIC DNA]</scope>
</reference>
<evidence type="ECO:0008006" key="3">
    <source>
        <dbReference type="Google" id="ProtNLM"/>
    </source>
</evidence>
<organism evidence="1 2">
    <name type="scientific">Candidatus Nitrospira nitrificans</name>
    <dbReference type="NCBI Taxonomy" id="1742973"/>
    <lineage>
        <taxon>Bacteria</taxon>
        <taxon>Pseudomonadati</taxon>
        <taxon>Nitrospirota</taxon>
        <taxon>Nitrospiria</taxon>
        <taxon>Nitrospirales</taxon>
        <taxon>Nitrospiraceae</taxon>
        <taxon>Nitrospira</taxon>
    </lineage>
</organism>
<keyword evidence="2" id="KW-1185">Reference proteome</keyword>
<sequence>MKRLDQMKTSMLVMVGVMVIVSMVVGCASQKPTGQEAGGMSRVDTPLQDVKGLPDWVLKGGGGEKIDGRRVLQGVGSVSGILNPTLRRKSAGAQARNDLAATLQVYVAGLNKQYMAETTAGDFSQHDVEQRIQDTMKQVTEATLVGAQIVEYWEHPLRNEAYALARLDMEQFKDIMKNYAAASGQFKQLDANLREWVQKNADKAHDELNQELEKRK</sequence>
<accession>A0A0S4LPF6</accession>
<evidence type="ECO:0000313" key="2">
    <source>
        <dbReference type="Proteomes" id="UP000198736"/>
    </source>
</evidence>
<dbReference type="Proteomes" id="UP000198736">
    <property type="component" value="Unassembled WGS sequence"/>
</dbReference>
<dbReference type="PROSITE" id="PS51257">
    <property type="entry name" value="PROKAR_LIPOPROTEIN"/>
    <property type="match status" value="1"/>
</dbReference>
<proteinExistence type="predicted"/>
<gene>
    <name evidence="1" type="ORF">COMA2_40080</name>
</gene>
<name>A0A0S4LPF6_9BACT</name>
<dbReference type="EMBL" id="CZPZ01000031">
    <property type="protein sequence ID" value="CUS37892.1"/>
    <property type="molecule type" value="Genomic_DNA"/>
</dbReference>
<dbReference type="STRING" id="1742973.COMA2_40080"/>
<protein>
    <recommendedName>
        <fullName evidence="3">Lipoprotein</fullName>
    </recommendedName>
</protein>